<dbReference type="RefSeq" id="WP_086089873.1">
    <property type="nucleotide sequence ID" value="NZ_CP021112.1"/>
</dbReference>
<comment type="similarity">
    <text evidence="1">Belongs to the LysR transcriptional regulatory family.</text>
</comment>
<sequence>MSWPDIQAFLAVAQEGQLSRAAERLGTSVPTLHRRLAALEAAVGATLFVRGNAGHRLTEAGERLIGSATAIETAVSAFHRNAASIRTAPEGRLRIAAPEMIVRHLLAPRVDSLRRTSPRLVPEFISAPGRTRLVERDADLAVRLADPGEPSLIARRIGKVRFELYAPDSVRAVHRAVRTADHWLPLPWIGWTSEFASLPIARCVANLLPIESQVGAANALLQQLVLARTLGAALVLPSFLAQYEPGLRRVEAAPSPLLEEPIWLVVNQEFRGTPAAKAAIAWIKANLIDLR</sequence>
<dbReference type="STRING" id="1235591.CAK95_22010"/>
<dbReference type="AlphaFoldDB" id="A0A1W6ZVU0"/>
<keyword evidence="4" id="KW-0804">Transcription</keyword>
<dbReference type="KEGG" id="psin:CAK95_22010"/>
<dbReference type="SUPFAM" id="SSF53850">
    <property type="entry name" value="Periplasmic binding protein-like II"/>
    <property type="match status" value="1"/>
</dbReference>
<evidence type="ECO:0000256" key="2">
    <source>
        <dbReference type="ARBA" id="ARBA00023015"/>
    </source>
</evidence>
<evidence type="ECO:0000256" key="4">
    <source>
        <dbReference type="ARBA" id="ARBA00023163"/>
    </source>
</evidence>
<dbReference type="PANTHER" id="PTHR30537:SF3">
    <property type="entry name" value="TRANSCRIPTIONAL REGULATORY PROTEIN"/>
    <property type="match status" value="1"/>
</dbReference>
<dbReference type="Pfam" id="PF03466">
    <property type="entry name" value="LysR_substrate"/>
    <property type="match status" value="1"/>
</dbReference>
<proteinExistence type="inferred from homology"/>
<reference evidence="5 6" key="1">
    <citation type="submission" date="2017-05" db="EMBL/GenBank/DDBJ databases">
        <title>Full genome sequence of Pseudorhodoplanes sinuspersici.</title>
        <authorList>
            <person name="Dastgheib S.M.M."/>
            <person name="Shavandi M."/>
            <person name="Tirandaz H."/>
        </authorList>
    </citation>
    <scope>NUCLEOTIDE SEQUENCE [LARGE SCALE GENOMIC DNA]</scope>
    <source>
        <strain evidence="5 6">RIPI110</strain>
    </source>
</reference>
<dbReference type="SUPFAM" id="SSF46785">
    <property type="entry name" value="Winged helix' DNA-binding domain"/>
    <property type="match status" value="1"/>
</dbReference>
<dbReference type="GO" id="GO:0006351">
    <property type="term" value="P:DNA-templated transcription"/>
    <property type="evidence" value="ECO:0007669"/>
    <property type="project" value="TreeGrafter"/>
</dbReference>
<dbReference type="Proteomes" id="UP000194137">
    <property type="component" value="Chromosome"/>
</dbReference>
<keyword evidence="3" id="KW-0238">DNA-binding</keyword>
<evidence type="ECO:0000313" key="5">
    <source>
        <dbReference type="EMBL" id="ARQ01482.1"/>
    </source>
</evidence>
<organism evidence="5 6">
    <name type="scientific">Pseudorhodoplanes sinuspersici</name>
    <dbReference type="NCBI Taxonomy" id="1235591"/>
    <lineage>
        <taxon>Bacteria</taxon>
        <taxon>Pseudomonadati</taxon>
        <taxon>Pseudomonadota</taxon>
        <taxon>Alphaproteobacteria</taxon>
        <taxon>Hyphomicrobiales</taxon>
        <taxon>Pseudorhodoplanes</taxon>
    </lineage>
</organism>
<name>A0A1W6ZVU0_9HYPH</name>
<evidence type="ECO:0000256" key="3">
    <source>
        <dbReference type="ARBA" id="ARBA00023125"/>
    </source>
</evidence>
<dbReference type="InterPro" id="IPR005119">
    <property type="entry name" value="LysR_subst-bd"/>
</dbReference>
<dbReference type="InterPro" id="IPR000847">
    <property type="entry name" value="LysR_HTH_N"/>
</dbReference>
<dbReference type="InterPro" id="IPR036388">
    <property type="entry name" value="WH-like_DNA-bd_sf"/>
</dbReference>
<keyword evidence="6" id="KW-1185">Reference proteome</keyword>
<dbReference type="OrthoDB" id="9787460at2"/>
<accession>A0A1W6ZVU0</accession>
<dbReference type="PROSITE" id="PS50931">
    <property type="entry name" value="HTH_LYSR"/>
    <property type="match status" value="1"/>
</dbReference>
<dbReference type="Pfam" id="PF00126">
    <property type="entry name" value="HTH_1"/>
    <property type="match status" value="1"/>
</dbReference>
<evidence type="ECO:0000313" key="6">
    <source>
        <dbReference type="Proteomes" id="UP000194137"/>
    </source>
</evidence>
<protein>
    <submittedName>
        <fullName evidence="5">Uncharacterized protein</fullName>
    </submittedName>
</protein>
<gene>
    <name evidence="5" type="ORF">CAK95_22010</name>
</gene>
<dbReference type="InterPro" id="IPR036390">
    <property type="entry name" value="WH_DNA-bd_sf"/>
</dbReference>
<dbReference type="GO" id="GO:0003700">
    <property type="term" value="F:DNA-binding transcription factor activity"/>
    <property type="evidence" value="ECO:0007669"/>
    <property type="project" value="InterPro"/>
</dbReference>
<dbReference type="PANTHER" id="PTHR30537">
    <property type="entry name" value="HTH-TYPE TRANSCRIPTIONAL REGULATOR"/>
    <property type="match status" value="1"/>
</dbReference>
<dbReference type="EMBL" id="CP021112">
    <property type="protein sequence ID" value="ARQ01482.1"/>
    <property type="molecule type" value="Genomic_DNA"/>
</dbReference>
<evidence type="ECO:0000256" key="1">
    <source>
        <dbReference type="ARBA" id="ARBA00009437"/>
    </source>
</evidence>
<dbReference type="GO" id="GO:0043565">
    <property type="term" value="F:sequence-specific DNA binding"/>
    <property type="evidence" value="ECO:0007669"/>
    <property type="project" value="TreeGrafter"/>
</dbReference>
<dbReference type="Gene3D" id="3.40.190.290">
    <property type="match status" value="1"/>
</dbReference>
<dbReference type="Gene3D" id="1.10.10.10">
    <property type="entry name" value="Winged helix-like DNA-binding domain superfamily/Winged helix DNA-binding domain"/>
    <property type="match status" value="1"/>
</dbReference>
<dbReference type="InterPro" id="IPR058163">
    <property type="entry name" value="LysR-type_TF_proteobact-type"/>
</dbReference>
<keyword evidence="2" id="KW-0805">Transcription regulation</keyword>